<gene>
    <name evidence="1" type="ORF">L1987_85727</name>
</gene>
<dbReference type="Proteomes" id="UP001056120">
    <property type="component" value="Linkage Group LG29"/>
</dbReference>
<organism evidence="1 2">
    <name type="scientific">Smallanthus sonchifolius</name>
    <dbReference type="NCBI Taxonomy" id="185202"/>
    <lineage>
        <taxon>Eukaryota</taxon>
        <taxon>Viridiplantae</taxon>
        <taxon>Streptophyta</taxon>
        <taxon>Embryophyta</taxon>
        <taxon>Tracheophyta</taxon>
        <taxon>Spermatophyta</taxon>
        <taxon>Magnoliopsida</taxon>
        <taxon>eudicotyledons</taxon>
        <taxon>Gunneridae</taxon>
        <taxon>Pentapetalae</taxon>
        <taxon>asterids</taxon>
        <taxon>campanulids</taxon>
        <taxon>Asterales</taxon>
        <taxon>Asteraceae</taxon>
        <taxon>Asteroideae</taxon>
        <taxon>Heliantheae alliance</taxon>
        <taxon>Millerieae</taxon>
        <taxon>Smallanthus</taxon>
    </lineage>
</organism>
<evidence type="ECO:0000313" key="1">
    <source>
        <dbReference type="EMBL" id="KAI3676127.1"/>
    </source>
</evidence>
<reference evidence="1 2" key="2">
    <citation type="journal article" date="2022" name="Mol. Ecol. Resour.">
        <title>The genomes of chicory, endive, great burdock and yacon provide insights into Asteraceae paleo-polyploidization history and plant inulin production.</title>
        <authorList>
            <person name="Fan W."/>
            <person name="Wang S."/>
            <person name="Wang H."/>
            <person name="Wang A."/>
            <person name="Jiang F."/>
            <person name="Liu H."/>
            <person name="Zhao H."/>
            <person name="Xu D."/>
            <person name="Zhang Y."/>
        </authorList>
    </citation>
    <scope>NUCLEOTIDE SEQUENCE [LARGE SCALE GENOMIC DNA]</scope>
    <source>
        <strain evidence="2">cv. Yunnan</strain>
        <tissue evidence="1">Leaves</tissue>
    </source>
</reference>
<reference evidence="2" key="1">
    <citation type="journal article" date="2022" name="Mol. Ecol. Resour.">
        <title>The genomes of chicory, endive, great burdock and yacon provide insights into Asteraceae palaeo-polyploidization history and plant inulin production.</title>
        <authorList>
            <person name="Fan W."/>
            <person name="Wang S."/>
            <person name="Wang H."/>
            <person name="Wang A."/>
            <person name="Jiang F."/>
            <person name="Liu H."/>
            <person name="Zhao H."/>
            <person name="Xu D."/>
            <person name="Zhang Y."/>
        </authorList>
    </citation>
    <scope>NUCLEOTIDE SEQUENCE [LARGE SCALE GENOMIC DNA]</scope>
    <source>
        <strain evidence="2">cv. Yunnan</strain>
    </source>
</reference>
<keyword evidence="2" id="KW-1185">Reference proteome</keyword>
<dbReference type="EMBL" id="CM042046">
    <property type="protein sequence ID" value="KAI3676127.1"/>
    <property type="molecule type" value="Genomic_DNA"/>
</dbReference>
<accession>A0ACB8XWU3</accession>
<evidence type="ECO:0000313" key="2">
    <source>
        <dbReference type="Proteomes" id="UP001056120"/>
    </source>
</evidence>
<comment type="caution">
    <text evidence="1">The sequence shown here is derived from an EMBL/GenBank/DDBJ whole genome shotgun (WGS) entry which is preliminary data.</text>
</comment>
<sequence length="79" mass="8929">MLRRREIIFVQKFAPIEIQHSGHKPSVPCLATSRPRCALPLSVPDCLTQEGTPPPPAVSSKLRLLTVIPSRFFEIFEYL</sequence>
<protein>
    <submittedName>
        <fullName evidence="1">Uncharacterized protein</fullName>
    </submittedName>
</protein>
<name>A0ACB8XWU3_9ASTR</name>
<proteinExistence type="predicted"/>